<dbReference type="NCBIfam" id="TIGR02185">
    <property type="entry name" value="Trep_Strep"/>
    <property type="match status" value="1"/>
</dbReference>
<dbReference type="GeneID" id="92727417"/>
<feature type="transmembrane region" description="Helical" evidence="1">
    <location>
        <begin position="124"/>
        <end position="143"/>
    </location>
</feature>
<evidence type="ECO:0000313" key="3">
    <source>
        <dbReference type="Proteomes" id="UP001200604"/>
    </source>
</evidence>
<feature type="transmembrane region" description="Helical" evidence="1">
    <location>
        <begin position="49"/>
        <end position="69"/>
    </location>
</feature>
<keyword evidence="1" id="KW-1133">Transmembrane helix</keyword>
<evidence type="ECO:0000313" key="2">
    <source>
        <dbReference type="EMBL" id="MCF6773618.1"/>
    </source>
</evidence>
<keyword evidence="1" id="KW-0472">Membrane</keyword>
<feature type="transmembrane region" description="Helical" evidence="1">
    <location>
        <begin position="89"/>
        <end position="112"/>
    </location>
</feature>
<keyword evidence="1" id="KW-0812">Transmembrane</keyword>
<reference evidence="2 3" key="1">
    <citation type="submission" date="2022-01" db="EMBL/GenBank/DDBJ databases">
        <title>Identification and Characterization of Corynebacterium sp.</title>
        <authorList>
            <person name="Luo Q."/>
            <person name="Qu P."/>
            <person name="Chen Q."/>
        </authorList>
    </citation>
    <scope>NUCLEOTIDE SEQUENCE [LARGE SCALE GENOMIC DNA]</scope>
    <source>
        <strain evidence="2 3">MC-12</strain>
    </source>
</reference>
<dbReference type="InterPro" id="IPR011733">
    <property type="entry name" value="CHP02185_IM"/>
</dbReference>
<dbReference type="RefSeq" id="WP_046202937.1">
    <property type="nucleotide sequence ID" value="NZ_JAGSNY010000003.1"/>
</dbReference>
<dbReference type="Proteomes" id="UP001200604">
    <property type="component" value="Unassembled WGS sequence"/>
</dbReference>
<protein>
    <submittedName>
        <fullName evidence="2">MptD family putative ECF transporter S component</fullName>
    </submittedName>
</protein>
<accession>A0ABS9HKI7</accession>
<evidence type="ECO:0000256" key="1">
    <source>
        <dbReference type="SAM" id="Phobius"/>
    </source>
</evidence>
<proteinExistence type="predicted"/>
<dbReference type="EMBL" id="JAKJKU010000002">
    <property type="protein sequence ID" value="MCF6773618.1"/>
    <property type="molecule type" value="Genomic_DNA"/>
</dbReference>
<feature type="transmembrane region" description="Helical" evidence="1">
    <location>
        <begin position="22"/>
        <end position="42"/>
    </location>
</feature>
<feature type="transmembrane region" description="Helical" evidence="1">
    <location>
        <begin position="174"/>
        <end position="194"/>
    </location>
</feature>
<keyword evidence="3" id="KW-1185">Reference proteome</keyword>
<gene>
    <name evidence="2" type="ORF">L3H44_04230</name>
</gene>
<dbReference type="Pfam" id="PF09605">
    <property type="entry name" value="Trep_Strep"/>
    <property type="match status" value="1"/>
</dbReference>
<name>A0ABS9HKI7_9CORY</name>
<comment type="caution">
    <text evidence="2">The sequence shown here is derived from an EMBL/GenBank/DDBJ whole genome shotgun (WGS) entry which is preliminary data.</text>
</comment>
<sequence length="208" mass="22579">MPNSNSTTTRSTKNKTLNVTDLMTIGIFFVINLVVGVAISFIGITPVTYVMITSVQALVLGIPMMLFFAKIHKPSMVLVFSMLSGLSSLLLGLGIWPLLLSLVTGVTAEIVLRAGKYESTFHSVIAYACIALTPTASYIPLFFTTRQYLESSEMHEKYGASFADGLSSIGEMSWLYGIIVISTFCCGVLGGILGRRIFTKHFERAGIV</sequence>
<organism evidence="2 3">
    <name type="scientific">Corynebacterium parakroppenstedtii</name>
    <dbReference type="NCBI Taxonomy" id="2828363"/>
    <lineage>
        <taxon>Bacteria</taxon>
        <taxon>Bacillati</taxon>
        <taxon>Actinomycetota</taxon>
        <taxon>Actinomycetes</taxon>
        <taxon>Mycobacteriales</taxon>
        <taxon>Corynebacteriaceae</taxon>
        <taxon>Corynebacterium</taxon>
    </lineage>
</organism>